<comment type="subunit">
    <text evidence="5">Mammalian complex I is composed of 45 different subunits. This is a component of the iron-sulfur (IP) fragment of the enzyme.</text>
</comment>
<keyword evidence="11" id="KW-0496">Mitochondrion</keyword>
<dbReference type="GO" id="GO:0032981">
    <property type="term" value="P:mitochondrial respiratory chain complex I assembly"/>
    <property type="evidence" value="ECO:0007669"/>
    <property type="project" value="TreeGrafter"/>
</dbReference>
<dbReference type="GO" id="GO:0005743">
    <property type="term" value="C:mitochondrial inner membrane"/>
    <property type="evidence" value="ECO:0007669"/>
    <property type="project" value="UniProtKB-SubCell"/>
</dbReference>
<evidence type="ECO:0000256" key="15">
    <source>
        <dbReference type="ARBA" id="ARBA00032739"/>
    </source>
</evidence>
<evidence type="ECO:0000256" key="10">
    <source>
        <dbReference type="ARBA" id="ARBA00022982"/>
    </source>
</evidence>
<comment type="function">
    <text evidence="1">Accessory subunit of the mitochondrial membrane respiratory chain NADH dehydrogenase (Complex I), that is believed not to be involved in catalysis. Complex I functions in the transfer of electrons from NADH to the respiratory chain. The immediate electron acceptor for the enzyme is believed to be ubiquinone.</text>
</comment>
<evidence type="ECO:0000256" key="1">
    <source>
        <dbReference type="ARBA" id="ARBA00003195"/>
    </source>
</evidence>
<evidence type="ECO:0000256" key="2">
    <source>
        <dbReference type="ARBA" id="ARBA00004569"/>
    </source>
</evidence>
<dbReference type="HOGENOM" id="CLU_162182_0_0_1"/>
<proteinExistence type="inferred from homology"/>
<keyword evidence="7" id="KW-0813">Transport</keyword>
<keyword evidence="9" id="KW-0999">Mitochondrion inner membrane</keyword>
<comment type="subcellular location">
    <subcellularLocation>
        <location evidence="3">Mitochondrion inner membrane</location>
        <topology evidence="3">Peripheral membrane protein</topology>
    </subcellularLocation>
    <subcellularLocation>
        <location evidence="2">Mitochondrion intermembrane space</location>
    </subcellularLocation>
</comment>
<reference evidence="17 18" key="1">
    <citation type="submission" date="2014-04" db="EMBL/GenBank/DDBJ databases">
        <authorList>
            <consortium name="DOE Joint Genome Institute"/>
            <person name="Kuo A."/>
            <person name="Gay G."/>
            <person name="Dore J."/>
            <person name="Kohler A."/>
            <person name="Nagy L.G."/>
            <person name="Floudas D."/>
            <person name="Copeland A."/>
            <person name="Barry K.W."/>
            <person name="Cichocki N."/>
            <person name="Veneault-Fourrey C."/>
            <person name="LaButti K."/>
            <person name="Lindquist E.A."/>
            <person name="Lipzen A."/>
            <person name="Lundell T."/>
            <person name="Morin E."/>
            <person name="Murat C."/>
            <person name="Sun H."/>
            <person name="Tunlid A."/>
            <person name="Henrissat B."/>
            <person name="Grigoriev I.V."/>
            <person name="Hibbett D.S."/>
            <person name="Martin F."/>
            <person name="Nordberg H.P."/>
            <person name="Cantor M.N."/>
            <person name="Hua S.X."/>
        </authorList>
    </citation>
    <scope>NUCLEOTIDE SEQUENCE [LARGE SCALE GENOMIC DNA]</scope>
    <source>
        <strain evidence="18">h7</strain>
    </source>
</reference>
<evidence type="ECO:0000313" key="18">
    <source>
        <dbReference type="Proteomes" id="UP000053424"/>
    </source>
</evidence>
<protein>
    <recommendedName>
        <fullName evidence="6">NADH dehydrogenase [ubiquinone] iron-sulfur protein 5</fullName>
    </recommendedName>
    <alternativeName>
        <fullName evidence="14">Complex I-15 kDa</fullName>
    </alternativeName>
    <alternativeName>
        <fullName evidence="15">NADH-ubiquinone oxidoreductase 15 kDa subunit</fullName>
    </alternativeName>
</protein>
<keyword evidence="8" id="KW-0679">Respiratory chain</keyword>
<evidence type="ECO:0000256" key="5">
    <source>
        <dbReference type="ARBA" id="ARBA00011261"/>
    </source>
</evidence>
<sequence length="84" mass="9621">MASGFSYGGGRARCFAYWQEFQQCYIKSDDPVTCVPQKADYLECLHHQKEIKRMQVIQAVQYEKQRLAAQEQAKEAAEHPPPAS</sequence>
<evidence type="ECO:0000256" key="11">
    <source>
        <dbReference type="ARBA" id="ARBA00023128"/>
    </source>
</evidence>
<reference evidence="18" key="2">
    <citation type="submission" date="2015-01" db="EMBL/GenBank/DDBJ databases">
        <title>Evolutionary Origins and Diversification of the Mycorrhizal Mutualists.</title>
        <authorList>
            <consortium name="DOE Joint Genome Institute"/>
            <consortium name="Mycorrhizal Genomics Consortium"/>
            <person name="Kohler A."/>
            <person name="Kuo A."/>
            <person name="Nagy L.G."/>
            <person name="Floudas D."/>
            <person name="Copeland A."/>
            <person name="Barry K.W."/>
            <person name="Cichocki N."/>
            <person name="Veneault-Fourrey C."/>
            <person name="LaButti K."/>
            <person name="Lindquist E.A."/>
            <person name="Lipzen A."/>
            <person name="Lundell T."/>
            <person name="Morin E."/>
            <person name="Murat C."/>
            <person name="Riley R."/>
            <person name="Ohm R."/>
            <person name="Sun H."/>
            <person name="Tunlid A."/>
            <person name="Henrissat B."/>
            <person name="Grigoriev I.V."/>
            <person name="Hibbett D.S."/>
            <person name="Martin F."/>
        </authorList>
    </citation>
    <scope>NUCLEOTIDE SEQUENCE [LARGE SCALE GENOMIC DNA]</scope>
    <source>
        <strain evidence="18">h7</strain>
    </source>
</reference>
<organism evidence="17 18">
    <name type="scientific">Hebeloma cylindrosporum</name>
    <dbReference type="NCBI Taxonomy" id="76867"/>
    <lineage>
        <taxon>Eukaryota</taxon>
        <taxon>Fungi</taxon>
        <taxon>Dikarya</taxon>
        <taxon>Basidiomycota</taxon>
        <taxon>Agaricomycotina</taxon>
        <taxon>Agaricomycetes</taxon>
        <taxon>Agaricomycetidae</taxon>
        <taxon>Agaricales</taxon>
        <taxon>Agaricineae</taxon>
        <taxon>Hymenogastraceae</taxon>
        <taxon>Hebeloma</taxon>
    </lineage>
</organism>
<keyword evidence="10" id="KW-0249">Electron transport</keyword>
<dbReference type="PANTHER" id="PTHR15224">
    <property type="entry name" value="NADH DEHYDROGENASE [UBIQUINONE] IRON-SULFUR PROTEIN 5"/>
    <property type="match status" value="1"/>
</dbReference>
<dbReference type="AlphaFoldDB" id="A0A0C2YA96"/>
<keyword evidence="18" id="KW-1185">Reference proteome</keyword>
<evidence type="ECO:0000313" key="17">
    <source>
        <dbReference type="EMBL" id="KIM46753.1"/>
    </source>
</evidence>
<keyword evidence="13 16" id="KW-1015">Disulfide bond</keyword>
<name>A0A0C2YA96_HEBCY</name>
<gene>
    <name evidence="17" type="ORF">M413DRAFT_440331</name>
</gene>
<keyword evidence="12" id="KW-0472">Membrane</keyword>
<dbReference type="Proteomes" id="UP000053424">
    <property type="component" value="Unassembled WGS sequence"/>
</dbReference>
<comment type="similarity">
    <text evidence="4">Belongs to the complex I NDUFS5 subunit family.</text>
</comment>
<dbReference type="GO" id="GO:0005758">
    <property type="term" value="C:mitochondrial intermembrane space"/>
    <property type="evidence" value="ECO:0007669"/>
    <property type="project" value="UniProtKB-SubCell"/>
</dbReference>
<feature type="disulfide bond" evidence="16">
    <location>
        <begin position="24"/>
        <end position="34"/>
    </location>
</feature>
<evidence type="ECO:0000256" key="9">
    <source>
        <dbReference type="ARBA" id="ARBA00022792"/>
    </source>
</evidence>
<dbReference type="PANTHER" id="PTHR15224:SF1">
    <property type="entry name" value="NADH DEHYDROGENASE [UBIQUINONE] IRON-SULFUR PROTEIN 5"/>
    <property type="match status" value="1"/>
</dbReference>
<dbReference type="EMBL" id="KN831770">
    <property type="protein sequence ID" value="KIM46753.1"/>
    <property type="molecule type" value="Genomic_DNA"/>
</dbReference>
<accession>A0A0C2YA96</accession>
<evidence type="ECO:0000256" key="16">
    <source>
        <dbReference type="PIRSR" id="PIRSR619342-50"/>
    </source>
</evidence>
<dbReference type="CDD" id="cd24141">
    <property type="entry name" value="NDUFS5-like"/>
    <property type="match status" value="1"/>
</dbReference>
<feature type="disulfide bond" evidence="16">
    <location>
        <begin position="14"/>
        <end position="44"/>
    </location>
</feature>
<evidence type="ECO:0000256" key="7">
    <source>
        <dbReference type="ARBA" id="ARBA00022448"/>
    </source>
</evidence>
<dbReference type="InterPro" id="IPR019342">
    <property type="entry name" value="NADH_UbQ_OxRdtase_FeS-su5"/>
</dbReference>
<dbReference type="STRING" id="686832.A0A0C2YA96"/>
<evidence type="ECO:0000256" key="12">
    <source>
        <dbReference type="ARBA" id="ARBA00023136"/>
    </source>
</evidence>
<evidence type="ECO:0000256" key="6">
    <source>
        <dbReference type="ARBA" id="ARBA00013482"/>
    </source>
</evidence>
<evidence type="ECO:0000256" key="4">
    <source>
        <dbReference type="ARBA" id="ARBA00007372"/>
    </source>
</evidence>
<evidence type="ECO:0000256" key="14">
    <source>
        <dbReference type="ARBA" id="ARBA00031222"/>
    </source>
</evidence>
<evidence type="ECO:0000256" key="13">
    <source>
        <dbReference type="ARBA" id="ARBA00023157"/>
    </source>
</evidence>
<evidence type="ECO:0000256" key="8">
    <source>
        <dbReference type="ARBA" id="ARBA00022660"/>
    </source>
</evidence>
<evidence type="ECO:0000256" key="3">
    <source>
        <dbReference type="ARBA" id="ARBA00004637"/>
    </source>
</evidence>
<dbReference type="OrthoDB" id="9992197at2759"/>